<feature type="domain" description="BTB" evidence="2">
    <location>
        <begin position="16"/>
        <end position="86"/>
    </location>
</feature>
<dbReference type="Gene3D" id="2.130.10.10">
    <property type="entry name" value="YVTN repeat-like/Quinoprotein amine dehydrogenase"/>
    <property type="match status" value="1"/>
</dbReference>
<evidence type="ECO:0000259" key="2">
    <source>
        <dbReference type="PROSITE" id="PS50097"/>
    </source>
</evidence>
<dbReference type="Gene3D" id="3.30.710.10">
    <property type="entry name" value="Potassium Channel Kv1.1, Chain A"/>
    <property type="match status" value="1"/>
</dbReference>
<name>A0A0G2YBU2_9VIRU</name>
<reference evidence="3 4" key="1">
    <citation type="submission" date="2014-10" db="EMBL/GenBank/DDBJ databases">
        <title>Pan-genome analysis of Brazilian lineage A amoebal mimiviruses.</title>
        <authorList>
            <person name="Assis F.L."/>
            <person name="Abrahao J.S."/>
            <person name="Kroon E.G."/>
            <person name="Dornas F.P."/>
            <person name="Andrade K.R."/>
            <person name="Borato P.V.M."/>
            <person name="Pilotto M.R."/>
            <person name="Benamar S."/>
            <person name="LaScola B."/>
            <person name="Colson P."/>
        </authorList>
    </citation>
    <scope>NUCLEOTIDE SEQUENCE [LARGE SCALE GENOMIC DNA]</scope>
    <source>
        <strain evidence="3 4">Kroon</strain>
    </source>
</reference>
<protein>
    <submittedName>
        <fullName evidence="3">BTB/POZ domain and WD-repeat protein</fullName>
    </submittedName>
</protein>
<comment type="similarity">
    <text evidence="1">Belongs to the mimivirus BTB/WD family.</text>
</comment>
<proteinExistence type="inferred from homology"/>
<evidence type="ECO:0000313" key="3">
    <source>
        <dbReference type="EMBL" id="AKI80521.1"/>
    </source>
</evidence>
<dbReference type="KEGG" id="vg:80514319"/>
<evidence type="ECO:0000313" key="4">
    <source>
        <dbReference type="Proteomes" id="UP000240461"/>
    </source>
</evidence>
<dbReference type="InterPro" id="IPR000210">
    <property type="entry name" value="BTB/POZ_dom"/>
</dbReference>
<organism evidence="3 4">
    <name type="scientific">Acanthamoeba polyphaga mimivirus Kroon</name>
    <dbReference type="NCBI Taxonomy" id="3069720"/>
    <lineage>
        <taxon>Viruses</taxon>
        <taxon>Varidnaviria</taxon>
        <taxon>Bamfordvirae</taxon>
        <taxon>Nucleocytoviricota</taxon>
        <taxon>Megaviricetes</taxon>
        <taxon>Imitervirales</taxon>
        <taxon>Mimiviridae</taxon>
        <taxon>Megamimivirinae</taxon>
        <taxon>Mimivirus</taxon>
        <taxon>Mimivirus lagoaense</taxon>
    </lineage>
</organism>
<dbReference type="SUPFAM" id="SSF50978">
    <property type="entry name" value="WD40 repeat-like"/>
    <property type="match status" value="1"/>
</dbReference>
<dbReference type="Pfam" id="PF00651">
    <property type="entry name" value="BTB"/>
    <property type="match status" value="1"/>
</dbReference>
<dbReference type="InterPro" id="IPR011333">
    <property type="entry name" value="SKP1/BTB/POZ_sf"/>
</dbReference>
<dbReference type="InterPro" id="IPR015943">
    <property type="entry name" value="WD40/YVTN_repeat-like_dom_sf"/>
</dbReference>
<dbReference type="PROSITE" id="PS50097">
    <property type="entry name" value="BTB"/>
    <property type="match status" value="1"/>
</dbReference>
<keyword evidence="4" id="KW-1185">Reference proteome</keyword>
<dbReference type="SUPFAM" id="SSF54695">
    <property type="entry name" value="POZ domain"/>
    <property type="match status" value="1"/>
</dbReference>
<accession>A0A0G2YBU2</accession>
<dbReference type="EMBL" id="KM982402">
    <property type="protein sequence ID" value="AKI80521.1"/>
    <property type="molecule type" value="Genomic_DNA"/>
</dbReference>
<dbReference type="CDD" id="cd18186">
    <property type="entry name" value="BTB_POZ_ZBTB_KLHL-like"/>
    <property type="match status" value="1"/>
</dbReference>
<dbReference type="Proteomes" id="UP000240461">
    <property type="component" value="Segment"/>
</dbReference>
<dbReference type="InterPro" id="IPR036322">
    <property type="entry name" value="WD40_repeat_dom_sf"/>
</dbReference>
<sequence length="491" mass="56592">MDFNILYSFANNKTFTDVEIVLVDEINRVYLNVHKAVLASSSQYFLNLFTKFSETDKSTITIKVRDSQISSDIICSFYRQIVNSTNYPDWKYTLLKYQCLDYFGLDYKFDDLTCLKIPSEGFDLLLETSNAIGYHNEINKLIAKNIPDDYDLSILSDELLGFLKKHISKYNIVTANFRSLNICDITGNNLSSFTLDNNISHICKVGKNIIAIVYYCADKIFLFDLVSRDVIYTLHDINIKSSCDMTAICYIKSLNHLVTANSNNQLVVWDLTTRQIIKTKKVNRKINRLIANHTITTNYNLFVSVGSYESILIWNKNYSVSRGIDSPNSITTYSVSGRELIFANARYIKIFDIDEGKILYKTNNDTCVIPFNIINICDNSYILFGSDNKPICYLFYDWENFSEDKLYCSKKTYGNNFFKKFLPESIDYFASNICKNILIVVTHYHTVYAQINGKKYGPFIVEPNKITGAFFVKDEKAIKLLNSINDIIEHN</sequence>
<evidence type="ECO:0000256" key="1">
    <source>
        <dbReference type="ARBA" id="ARBA00006497"/>
    </source>
</evidence>